<feature type="region of interest" description="Disordered" evidence="7">
    <location>
        <begin position="130"/>
        <end position="156"/>
    </location>
</feature>
<dbReference type="InterPro" id="IPR012590">
    <property type="entry name" value="POPLD_dom"/>
</dbReference>
<keyword evidence="3 6" id="KW-0547">Nucleotide-binding</keyword>
<comment type="subcellular location">
    <subcellularLocation>
        <location evidence="1">Nucleus</location>
    </subcellularLocation>
</comment>
<dbReference type="InterPro" id="IPR039182">
    <property type="entry name" value="Pop1"/>
</dbReference>
<dbReference type="Pfam" id="PF06978">
    <property type="entry name" value="POP1_N"/>
    <property type="match status" value="1"/>
</dbReference>
<dbReference type="PRINTS" id="PR00380">
    <property type="entry name" value="KINESINHEAVY"/>
</dbReference>
<proteinExistence type="inferred from homology"/>
<feature type="compositionally biased region" description="Polar residues" evidence="7">
    <location>
        <begin position="1"/>
        <end position="20"/>
    </location>
</feature>
<dbReference type="GO" id="GO:0005524">
    <property type="term" value="F:ATP binding"/>
    <property type="evidence" value="ECO:0007669"/>
    <property type="project" value="UniProtKB-UniRule"/>
</dbReference>
<dbReference type="GO" id="GO:0000172">
    <property type="term" value="C:ribonuclease MRP complex"/>
    <property type="evidence" value="ECO:0007669"/>
    <property type="project" value="InterPro"/>
</dbReference>
<dbReference type="STRING" id="983967.A0A1E4SUP9"/>
<dbReference type="Gene3D" id="3.40.850.10">
    <property type="entry name" value="Kinesin motor domain"/>
    <property type="match status" value="1"/>
</dbReference>
<evidence type="ECO:0000313" key="10">
    <source>
        <dbReference type="Proteomes" id="UP000094801"/>
    </source>
</evidence>
<evidence type="ECO:0000256" key="6">
    <source>
        <dbReference type="PROSITE-ProRule" id="PRU00283"/>
    </source>
</evidence>
<feature type="compositionally biased region" description="Polar residues" evidence="7">
    <location>
        <begin position="916"/>
        <end position="929"/>
    </location>
</feature>
<dbReference type="Proteomes" id="UP000094801">
    <property type="component" value="Unassembled WGS sequence"/>
</dbReference>
<name>A0A1E4SUP9_9ASCO</name>
<dbReference type="Pfam" id="PF00225">
    <property type="entry name" value="Kinesin"/>
    <property type="match status" value="1"/>
</dbReference>
<keyword evidence="4 6" id="KW-0067">ATP-binding</keyword>
<dbReference type="PROSITE" id="PS50067">
    <property type="entry name" value="KINESIN_MOTOR_2"/>
    <property type="match status" value="1"/>
</dbReference>
<keyword evidence="6" id="KW-0505">Motor protein</keyword>
<dbReference type="InterPro" id="IPR019821">
    <property type="entry name" value="Kinesin_motor_CS"/>
</dbReference>
<dbReference type="GO" id="GO:0007018">
    <property type="term" value="P:microtubule-based movement"/>
    <property type="evidence" value="ECO:0007669"/>
    <property type="project" value="InterPro"/>
</dbReference>
<dbReference type="PANTHER" id="PTHR22731">
    <property type="entry name" value="RIBONUCLEASES P/MRP PROTEIN SUBUNIT POP1"/>
    <property type="match status" value="1"/>
</dbReference>
<comment type="similarity">
    <text evidence="6">Belongs to the TRAFAC class myosin-kinesin ATPase superfamily. Kinesin family.</text>
</comment>
<feature type="compositionally biased region" description="Low complexity" evidence="7">
    <location>
        <begin position="937"/>
        <end position="991"/>
    </location>
</feature>
<dbReference type="InterPro" id="IPR036961">
    <property type="entry name" value="Kinesin_motor_dom_sf"/>
</dbReference>
<protein>
    <recommendedName>
        <fullName evidence="8">Kinesin motor domain-containing protein</fullName>
    </recommendedName>
</protein>
<gene>
    <name evidence="9" type="ORF">CANARDRAFT_30233</name>
</gene>
<evidence type="ECO:0000256" key="3">
    <source>
        <dbReference type="ARBA" id="ARBA00022741"/>
    </source>
</evidence>
<feature type="region of interest" description="Disordered" evidence="7">
    <location>
        <begin position="39"/>
        <end position="58"/>
    </location>
</feature>
<feature type="domain" description="Kinesin motor" evidence="8">
    <location>
        <begin position="995"/>
        <end position="1325"/>
    </location>
</feature>
<feature type="binding site" evidence="6">
    <location>
        <begin position="1075"/>
        <end position="1082"/>
    </location>
    <ligand>
        <name>ATP</name>
        <dbReference type="ChEBI" id="CHEBI:30616"/>
    </ligand>
</feature>
<dbReference type="Pfam" id="PF08170">
    <property type="entry name" value="POPLD"/>
    <property type="match status" value="1"/>
</dbReference>
<evidence type="ECO:0000256" key="1">
    <source>
        <dbReference type="ARBA" id="ARBA00004123"/>
    </source>
</evidence>
<dbReference type="SMR" id="A0A1E4SUP9"/>
<dbReference type="SMART" id="SM00129">
    <property type="entry name" value="KISc"/>
    <property type="match status" value="1"/>
</dbReference>
<evidence type="ECO:0000256" key="4">
    <source>
        <dbReference type="ARBA" id="ARBA00022840"/>
    </source>
</evidence>
<keyword evidence="10" id="KW-1185">Reference proteome</keyword>
<dbReference type="SUPFAM" id="SSF52540">
    <property type="entry name" value="P-loop containing nucleoside triphosphate hydrolases"/>
    <property type="match status" value="1"/>
</dbReference>
<evidence type="ECO:0000256" key="2">
    <source>
        <dbReference type="ARBA" id="ARBA00022694"/>
    </source>
</evidence>
<dbReference type="InterPro" id="IPR001752">
    <property type="entry name" value="Kinesin_motor_dom"/>
</dbReference>
<keyword evidence="5" id="KW-0539">Nucleus</keyword>
<dbReference type="PANTHER" id="PTHR22731:SF3">
    <property type="entry name" value="RIBONUCLEASES P_MRP PROTEIN SUBUNIT POP1"/>
    <property type="match status" value="1"/>
</dbReference>
<evidence type="ECO:0000313" key="9">
    <source>
        <dbReference type="EMBL" id="ODV83142.1"/>
    </source>
</evidence>
<feature type="region of interest" description="Disordered" evidence="7">
    <location>
        <begin position="1368"/>
        <end position="1400"/>
    </location>
</feature>
<feature type="compositionally biased region" description="Low complexity" evidence="7">
    <location>
        <begin position="1369"/>
        <end position="1392"/>
    </location>
</feature>
<dbReference type="GO" id="GO:0001682">
    <property type="term" value="P:tRNA 5'-leader removal"/>
    <property type="evidence" value="ECO:0007669"/>
    <property type="project" value="InterPro"/>
</dbReference>
<dbReference type="EMBL" id="KV453867">
    <property type="protein sequence ID" value="ODV83142.1"/>
    <property type="molecule type" value="Genomic_DNA"/>
</dbReference>
<accession>A0A1E4SUP9</accession>
<dbReference type="OrthoDB" id="442863at2759"/>
<feature type="compositionally biased region" description="Low complexity" evidence="7">
    <location>
        <begin position="888"/>
        <end position="908"/>
    </location>
</feature>
<dbReference type="InterPro" id="IPR009723">
    <property type="entry name" value="Pop1_N"/>
</dbReference>
<dbReference type="InterPro" id="IPR027417">
    <property type="entry name" value="P-loop_NTPase"/>
</dbReference>
<dbReference type="GO" id="GO:0003777">
    <property type="term" value="F:microtubule motor activity"/>
    <property type="evidence" value="ECO:0007669"/>
    <property type="project" value="InterPro"/>
</dbReference>
<evidence type="ECO:0000256" key="7">
    <source>
        <dbReference type="SAM" id="MobiDB-lite"/>
    </source>
</evidence>
<sequence length="1557" mass="175040">MSKNQLPSQNAPAHNNNGKNFNHKRTKLYNSRVIRTELNDPAFTNPNKSNSNTDVLSRDNIPNKLDVKSFISSRQFEINEFELSQLRSRHSSATRVFQSLPRELRRRTASHNVSRIPKRLRSKALREMGLNNQNGKGETKGVDSNGKPAKAKHSRGRELYRLKRQAKLLQYAGKHKLSGHLITGELVNAKNVKLRTKISMIRDQIQQLSNKVDPTKFADSKEGIERREQYELSSKLNNLLGSYDNTSINEKAKLGKLSSLKYSSRQRNFKWLPTHIWHAKRAKMIKRWGWNLVNQPTMKCFRKISRHSRQKGCIGTDTSYLNSVILNGHQQGKDSMIEIISSLSHGMAVKKKWMKNGNVWEGFLYLGEEVLGLGTINWLDYEDSIKCLIRFHPSMYDQLMPWLLSKVTNDDQPVANDITLHDCRYSLGSINVTGPKALVALSSIIHPSDVQDQAYQLWRSFSAMNDLTTLPNGSLFSFYSLDPRLWTKPTKPQVKISSDDTLNNIIDFKQGKGVNVKSMDDLLTVKGRSKSYANQPTLKELGKRRTPELSGKPIPVNSKDPRIPISIMKLKTGYQLILPWFWVMPFWFTLVHVPHLTIGGLKQLAQVQFEQGQLSFNDYVFTRPGFVESQVKMQQLQKKWEKRPRSKQLQFEKLHINNEEIGEVGSPFGCDWRYLQASRFGLKKVVTDESKMACFDDKMNRIIKSKHDVFEAIKDVKKGDDELSALGKPIFEQLPVTLYSGKQKLPTYDVDSLKITSRGLPPLPIVAIRFQCSGRGHPRDNARIYLVPESDSSRWIDYTNGLNNTITGKSSSTVVAELSCPSKENLIGFVTSATFNLVTGSGFGIGFVDAETVKDPQRVFVVRNVGSHVTFAVKWDVIDEYGEQTPTRSSSSLSSRASLSGTPQQQPPTRLRPGSSMASFSTKTPTSVSRRPMTPRLSNVQNNSSSTSGGTTLRARSSLANLNSTPVRASSSLSSRPSLSSLSGNASPVSSYSGTIKVSIRPRPLDETSQLKSSTQNAWMINKFSNSIINDEVGEFAYDNVFETSVDNLEVYEHSVKPVVLQSLDGYNGTVFAYGMTGSGKTYSMQGTKNEQGIIQLCINDIFNNKKVQGKHVSVFASYLEIYNEKLFDLLNPDSVTSLKNSTSSFATPSSLDDLRIRDDTITGVKVVGLTEYEVKTSDELLNVVERGDSIRKTGGTDFNNRSSRSHAVLLIRIRITDLINNVEKNSTLSLCDLAGSERATTQLERRKEGSFINKSLLALSTVIAKLSQGSFNHIPYRDSKLTRLLQPSLSGNSIVSILCTIHLSNNTFTETVNTLRFASRAKNILMNVKKNEAAGGASDKDRYIEQLLKENEKQRLEIEGLRKEKQEQTLLQSQSQSQVQSHAQSQSPSSSPIKRLNSSSDSNMTQLIAENRILNEQVEHLKRLTETSNMTRIMSNSDALQQLIELGDPKINGLVVNLETYGKQQLNQIDEMRSYIMHLEQQLKLKEMNSSNNDDISLADVLKDQEEEIMDMKRQLKSKDSIIKALRSSSKVRGMVTEDTENSIAKPFLKPIENTF</sequence>
<evidence type="ECO:0000256" key="5">
    <source>
        <dbReference type="ARBA" id="ARBA00023242"/>
    </source>
</evidence>
<feature type="compositionally biased region" description="Polar residues" evidence="7">
    <location>
        <begin position="42"/>
        <end position="55"/>
    </location>
</feature>
<dbReference type="PROSITE" id="PS00411">
    <property type="entry name" value="KINESIN_MOTOR_1"/>
    <property type="match status" value="1"/>
</dbReference>
<feature type="region of interest" description="Disordered" evidence="7">
    <location>
        <begin position="884"/>
        <end position="994"/>
    </location>
</feature>
<organism evidence="9 10">
    <name type="scientific">[Candida] arabinofermentans NRRL YB-2248</name>
    <dbReference type="NCBI Taxonomy" id="983967"/>
    <lineage>
        <taxon>Eukaryota</taxon>
        <taxon>Fungi</taxon>
        <taxon>Dikarya</taxon>
        <taxon>Ascomycota</taxon>
        <taxon>Saccharomycotina</taxon>
        <taxon>Pichiomycetes</taxon>
        <taxon>Pichiales</taxon>
        <taxon>Pichiaceae</taxon>
        <taxon>Ogataea</taxon>
        <taxon>Ogataea/Candida clade</taxon>
    </lineage>
</organism>
<keyword evidence="2" id="KW-0819">tRNA processing</keyword>
<feature type="region of interest" description="Disordered" evidence="7">
    <location>
        <begin position="1"/>
        <end position="25"/>
    </location>
</feature>
<dbReference type="GO" id="GO:0008017">
    <property type="term" value="F:microtubule binding"/>
    <property type="evidence" value="ECO:0007669"/>
    <property type="project" value="InterPro"/>
</dbReference>
<reference evidence="10" key="1">
    <citation type="submission" date="2016-04" db="EMBL/GenBank/DDBJ databases">
        <title>Comparative genomics of biotechnologically important yeasts.</title>
        <authorList>
            <consortium name="DOE Joint Genome Institute"/>
            <person name="Riley R."/>
            <person name="Haridas S."/>
            <person name="Wolfe K.H."/>
            <person name="Lopes M.R."/>
            <person name="Hittinger C.T."/>
            <person name="Goker M."/>
            <person name="Salamov A."/>
            <person name="Wisecaver J."/>
            <person name="Long T.M."/>
            <person name="Aerts A.L."/>
            <person name="Barry K."/>
            <person name="Choi C."/>
            <person name="Clum A."/>
            <person name="Coughlan A.Y."/>
            <person name="Deshpande S."/>
            <person name="Douglass A.P."/>
            <person name="Hanson S.J."/>
            <person name="Klenk H.-P."/>
            <person name="Labutti K."/>
            <person name="Lapidus A."/>
            <person name="Lindquist E."/>
            <person name="Lipzen A."/>
            <person name="Meier-Kolthoff J.P."/>
            <person name="Ohm R.A."/>
            <person name="Otillar R.P."/>
            <person name="Pangilinan J."/>
            <person name="Peng Y."/>
            <person name="Rokas A."/>
            <person name="Rosa C.A."/>
            <person name="Scheuner C."/>
            <person name="Sibirny A.A."/>
            <person name="Slot J.C."/>
            <person name="Stielow J.B."/>
            <person name="Sun H."/>
            <person name="Kurtzman C.P."/>
            <person name="Blackwell M."/>
            <person name="Grigoriev I.V."/>
            <person name="Jeffries T.W."/>
        </authorList>
    </citation>
    <scope>NUCLEOTIDE SEQUENCE [LARGE SCALE GENOMIC DNA]</scope>
    <source>
        <strain evidence="10">NRRL YB-2248</strain>
    </source>
</reference>
<dbReference type="GO" id="GO:0005655">
    <property type="term" value="C:nucleolar ribonuclease P complex"/>
    <property type="evidence" value="ECO:0007669"/>
    <property type="project" value="InterPro"/>
</dbReference>
<evidence type="ECO:0000259" key="8">
    <source>
        <dbReference type="PROSITE" id="PS50067"/>
    </source>
</evidence>